<feature type="domain" description="DUF2470" evidence="2">
    <location>
        <begin position="13"/>
        <end position="93"/>
    </location>
</feature>
<feature type="transmembrane region" description="Helical" evidence="1">
    <location>
        <begin position="193"/>
        <end position="217"/>
    </location>
</feature>
<keyword evidence="1" id="KW-0472">Membrane</keyword>
<dbReference type="InterPro" id="IPR037119">
    <property type="entry name" value="Haem_oxidase_HugZ-like_sf"/>
</dbReference>
<keyword evidence="1" id="KW-1133">Transmembrane helix</keyword>
<dbReference type="Gene3D" id="3.20.180.10">
    <property type="entry name" value="PNP-oxidase-like"/>
    <property type="match status" value="1"/>
</dbReference>
<dbReference type="AlphaFoldDB" id="A0A1Z5KI29"/>
<evidence type="ECO:0000259" key="2">
    <source>
        <dbReference type="Pfam" id="PF10615"/>
    </source>
</evidence>
<comment type="caution">
    <text evidence="3">The sequence shown here is derived from an EMBL/GenBank/DDBJ whole genome shotgun (WGS) entry which is preliminary data.</text>
</comment>
<evidence type="ECO:0000256" key="1">
    <source>
        <dbReference type="SAM" id="Phobius"/>
    </source>
</evidence>
<dbReference type="InParanoid" id="A0A1Z5KI29"/>
<name>A0A1Z5KI29_FISSO</name>
<protein>
    <recommendedName>
        <fullName evidence="2">DUF2470 domain-containing protein</fullName>
    </recommendedName>
</protein>
<feature type="transmembrane region" description="Helical" evidence="1">
    <location>
        <begin position="161"/>
        <end position="181"/>
    </location>
</feature>
<dbReference type="Proteomes" id="UP000198406">
    <property type="component" value="Unassembled WGS sequence"/>
</dbReference>
<keyword evidence="1" id="KW-0812">Transmembrane</keyword>
<sequence>MSMDKDEISDETSKRICAHMNDDHYVSVYAMAKSLVQLQPKWKISSVNMKKVTSAGCHIQVITCSGDMCQSQNVVYNFDEAPVTQTKLRPLLIAIHHKETGPKLSWLWSKPLLLLIVSGLAFAFWGAFLSDQEQLEKNFDVFTNNIIGSSPPFQLCMALRYVLYFTALAHLFEVAFLAYFGRKHVKLSTSATIQWSLLVFFCGYPIFSEFIDFLEVLKRSKADKKK</sequence>
<feature type="transmembrane region" description="Helical" evidence="1">
    <location>
        <begin position="112"/>
        <end position="129"/>
    </location>
</feature>
<dbReference type="OrthoDB" id="45008at2759"/>
<gene>
    <name evidence="3" type="ORF">FisN_4Hh553</name>
</gene>
<keyword evidence="4" id="KW-1185">Reference proteome</keyword>
<dbReference type="EMBL" id="BDSP01000235">
    <property type="protein sequence ID" value="GAX25963.1"/>
    <property type="molecule type" value="Genomic_DNA"/>
</dbReference>
<organism evidence="3 4">
    <name type="scientific">Fistulifera solaris</name>
    <name type="common">Oleaginous diatom</name>
    <dbReference type="NCBI Taxonomy" id="1519565"/>
    <lineage>
        <taxon>Eukaryota</taxon>
        <taxon>Sar</taxon>
        <taxon>Stramenopiles</taxon>
        <taxon>Ochrophyta</taxon>
        <taxon>Bacillariophyta</taxon>
        <taxon>Bacillariophyceae</taxon>
        <taxon>Bacillariophycidae</taxon>
        <taxon>Naviculales</taxon>
        <taxon>Naviculaceae</taxon>
        <taxon>Fistulifera</taxon>
    </lineage>
</organism>
<evidence type="ECO:0000313" key="4">
    <source>
        <dbReference type="Proteomes" id="UP000198406"/>
    </source>
</evidence>
<reference evidence="3 4" key="1">
    <citation type="journal article" date="2015" name="Plant Cell">
        <title>Oil accumulation by the oleaginous diatom Fistulifera solaris as revealed by the genome and transcriptome.</title>
        <authorList>
            <person name="Tanaka T."/>
            <person name="Maeda Y."/>
            <person name="Veluchamy A."/>
            <person name="Tanaka M."/>
            <person name="Abida H."/>
            <person name="Marechal E."/>
            <person name="Bowler C."/>
            <person name="Muto M."/>
            <person name="Sunaga Y."/>
            <person name="Tanaka M."/>
            <person name="Yoshino T."/>
            <person name="Taniguchi T."/>
            <person name="Fukuda Y."/>
            <person name="Nemoto M."/>
            <person name="Matsumoto M."/>
            <person name="Wong P.S."/>
            <person name="Aburatani S."/>
            <person name="Fujibuchi W."/>
        </authorList>
    </citation>
    <scope>NUCLEOTIDE SEQUENCE [LARGE SCALE GENOMIC DNA]</scope>
    <source>
        <strain evidence="3 4">JPCC DA0580</strain>
    </source>
</reference>
<proteinExistence type="predicted"/>
<dbReference type="Pfam" id="PF10615">
    <property type="entry name" value="DUF2470"/>
    <property type="match status" value="1"/>
</dbReference>
<dbReference type="InterPro" id="IPR019595">
    <property type="entry name" value="DUF2470"/>
</dbReference>
<accession>A0A1Z5KI29</accession>
<evidence type="ECO:0000313" key="3">
    <source>
        <dbReference type="EMBL" id="GAX25963.1"/>
    </source>
</evidence>